<reference evidence="1" key="1">
    <citation type="journal article" date="2022" name="Int. J. Mol. Sci.">
        <title>Draft Genome of Tanacetum Coccineum: Genomic Comparison of Closely Related Tanacetum-Family Plants.</title>
        <authorList>
            <person name="Yamashiro T."/>
            <person name="Shiraishi A."/>
            <person name="Nakayama K."/>
            <person name="Satake H."/>
        </authorList>
    </citation>
    <scope>NUCLEOTIDE SEQUENCE</scope>
</reference>
<organism evidence="1 2">
    <name type="scientific">Tanacetum coccineum</name>
    <dbReference type="NCBI Taxonomy" id="301880"/>
    <lineage>
        <taxon>Eukaryota</taxon>
        <taxon>Viridiplantae</taxon>
        <taxon>Streptophyta</taxon>
        <taxon>Embryophyta</taxon>
        <taxon>Tracheophyta</taxon>
        <taxon>Spermatophyta</taxon>
        <taxon>Magnoliopsida</taxon>
        <taxon>eudicotyledons</taxon>
        <taxon>Gunneridae</taxon>
        <taxon>Pentapetalae</taxon>
        <taxon>asterids</taxon>
        <taxon>campanulids</taxon>
        <taxon>Asterales</taxon>
        <taxon>Asteraceae</taxon>
        <taxon>Asteroideae</taxon>
        <taxon>Anthemideae</taxon>
        <taxon>Anthemidinae</taxon>
        <taxon>Tanacetum</taxon>
    </lineage>
</organism>
<evidence type="ECO:0000313" key="2">
    <source>
        <dbReference type="Proteomes" id="UP001151760"/>
    </source>
</evidence>
<evidence type="ECO:0000313" key="1">
    <source>
        <dbReference type="EMBL" id="GJS78123.1"/>
    </source>
</evidence>
<protein>
    <recommendedName>
        <fullName evidence="3">Xylulose kinase-1</fullName>
    </recommendedName>
</protein>
<evidence type="ECO:0008006" key="3">
    <source>
        <dbReference type="Google" id="ProtNLM"/>
    </source>
</evidence>
<comment type="caution">
    <text evidence="1">The sequence shown here is derived from an EMBL/GenBank/DDBJ whole genome shotgun (WGS) entry which is preliminary data.</text>
</comment>
<dbReference type="Proteomes" id="UP001151760">
    <property type="component" value="Unassembled WGS sequence"/>
</dbReference>
<sequence>MANLKFYDTHNMVAYIKKIEGSEGFHQMLDFLNTSNIRYALTENPTIYVSLIQQFWQTATASTFVNGEMEITATIDGKIKIVTDASIRRQLKLEDSDGISNFPTTEIFEQLALMGSNIATAIICLATNRKFSFSKLIFDGMVKNLDNKAASTGVDVRYGGAATTITGLEAGQGSGNIEKTPTIPHDLPLLRVHTLGIDEGRMQHNELMDLVTKLLDRVVALETDLMQTKKVYGAAFTKLIKKVKRLEKKDKLSKSRRKIRLVLSDEEGLDSDIMGVSTASIDFTTANVPVTTIGAKISTASLEVKTVGDSVDDIAAESLVYIRRSAAKTKDKGKCIMEESESAMTKTKRQQEQERLGYEEALSLQEQLNEEERQRIARAHKAASSFNIEEWEDIQARIEADEELAQSYTLQQLRGYSFDEIKSLFEATMKRVNTFTPIKSDVDRIVPKIAARSTKRAAEEELGQQSSKKQKLDELSQEELQQLMIIVPEEGMNIEAPQTKYPIIEREVYTEDLRILVQERFNLTEPVEDKEMEIWVELKRLFEPDADDELWKSHKHIYDITWRLYDTCGVHLVFIKDGMDIYILVEREYPLSRGVLTQIRNKQEELFTHKEEMDLETAEITTTAKLPTLKQKNENSFKHAAKTTTNVDGTSTTIIPGPVTTEEKVQKKNDMKARSMLPMAHPNKHLMTFNQYKDAKTLFAAIQTRFGGNEATKKTQMNLLKQMYENFSDLSIESLDSIFNRL</sequence>
<accession>A0ABQ4YMZ3</accession>
<dbReference type="EMBL" id="BQNB010010501">
    <property type="protein sequence ID" value="GJS78123.1"/>
    <property type="molecule type" value="Genomic_DNA"/>
</dbReference>
<proteinExistence type="predicted"/>
<reference evidence="1" key="2">
    <citation type="submission" date="2022-01" db="EMBL/GenBank/DDBJ databases">
        <authorList>
            <person name="Yamashiro T."/>
            <person name="Shiraishi A."/>
            <person name="Satake H."/>
            <person name="Nakayama K."/>
        </authorList>
    </citation>
    <scope>NUCLEOTIDE SEQUENCE</scope>
</reference>
<name>A0ABQ4YMZ3_9ASTR</name>
<keyword evidence="2" id="KW-1185">Reference proteome</keyword>
<gene>
    <name evidence="1" type="ORF">Tco_0728004</name>
</gene>